<dbReference type="EMBL" id="CP023741">
    <property type="protein sequence ID" value="ATI79538.1"/>
    <property type="molecule type" value="Genomic_DNA"/>
</dbReference>
<organism evidence="1 2">
    <name type="scientific">Sphingobium yanoikuyae</name>
    <name type="common">Sphingomonas yanoikuyae</name>
    <dbReference type="NCBI Taxonomy" id="13690"/>
    <lineage>
        <taxon>Bacteria</taxon>
        <taxon>Pseudomonadati</taxon>
        <taxon>Pseudomonadota</taxon>
        <taxon>Alphaproteobacteria</taxon>
        <taxon>Sphingomonadales</taxon>
        <taxon>Sphingomonadaceae</taxon>
        <taxon>Sphingobium</taxon>
    </lineage>
</organism>
<proteinExistence type="predicted"/>
<gene>
    <name evidence="1" type="ORF">A6768_05510</name>
</gene>
<sequence length="63" mass="7114">MMPFWKTIKAAHVAFDAVMRNSSLIIDARVAASSLKMTIWSNPSICRFGDTRMLTSRLIGRKL</sequence>
<dbReference type="Proteomes" id="UP000219422">
    <property type="component" value="Chromosome"/>
</dbReference>
<accession>A0A291MX97</accession>
<reference evidence="1 2" key="1">
    <citation type="submission" date="2017-10" db="EMBL/GenBank/DDBJ databases">
        <title>Sphingobium yanoikuyae S72.</title>
        <authorList>
            <person name="Sanchez E."/>
            <person name="Bustos P."/>
            <person name="Mendoza P."/>
            <person name="Guo X."/>
            <person name="Mendoza A."/>
        </authorList>
    </citation>
    <scope>NUCLEOTIDE SEQUENCE [LARGE SCALE GENOMIC DNA]</scope>
    <source>
        <strain evidence="1 2">S72</strain>
    </source>
</reference>
<name>A0A291MX97_SPHYA</name>
<dbReference type="AlphaFoldDB" id="A0A291MX97"/>
<evidence type="ECO:0000313" key="1">
    <source>
        <dbReference type="EMBL" id="ATI79538.1"/>
    </source>
</evidence>
<evidence type="ECO:0000313" key="2">
    <source>
        <dbReference type="Proteomes" id="UP000219422"/>
    </source>
</evidence>
<protein>
    <submittedName>
        <fullName evidence="1">Uncharacterized protein</fullName>
    </submittedName>
</protein>
<dbReference type="KEGG" id="sya:A6768_05510"/>